<accession>A0AAV2J2L3</accession>
<evidence type="ECO:0000313" key="3">
    <source>
        <dbReference type="Proteomes" id="UP001497482"/>
    </source>
</evidence>
<protein>
    <submittedName>
        <fullName evidence="2">Uncharacterized protein</fullName>
    </submittedName>
</protein>
<gene>
    <name evidence="2" type="ORF">KC01_LOCUS3956</name>
</gene>
<organism evidence="2 3">
    <name type="scientific">Knipowitschia caucasica</name>
    <name type="common">Caucasian dwarf goby</name>
    <name type="synonym">Pomatoschistus caucasicus</name>
    <dbReference type="NCBI Taxonomy" id="637954"/>
    <lineage>
        <taxon>Eukaryota</taxon>
        <taxon>Metazoa</taxon>
        <taxon>Chordata</taxon>
        <taxon>Craniata</taxon>
        <taxon>Vertebrata</taxon>
        <taxon>Euteleostomi</taxon>
        <taxon>Actinopterygii</taxon>
        <taxon>Neopterygii</taxon>
        <taxon>Teleostei</taxon>
        <taxon>Neoteleostei</taxon>
        <taxon>Acanthomorphata</taxon>
        <taxon>Gobiaria</taxon>
        <taxon>Gobiiformes</taxon>
        <taxon>Gobioidei</taxon>
        <taxon>Gobiidae</taxon>
        <taxon>Gobiinae</taxon>
        <taxon>Knipowitschia</taxon>
    </lineage>
</organism>
<proteinExistence type="predicted"/>
<name>A0AAV2J2L3_KNICA</name>
<dbReference type="AlphaFoldDB" id="A0AAV2J2L3"/>
<evidence type="ECO:0000313" key="2">
    <source>
        <dbReference type="EMBL" id="CAL1571891.1"/>
    </source>
</evidence>
<dbReference type="Proteomes" id="UP001497482">
    <property type="component" value="Chromosome 10"/>
</dbReference>
<evidence type="ECO:0000256" key="1">
    <source>
        <dbReference type="SAM" id="Coils"/>
    </source>
</evidence>
<keyword evidence="1" id="KW-0175">Coiled coil</keyword>
<feature type="coiled-coil region" evidence="1">
    <location>
        <begin position="38"/>
        <end position="65"/>
    </location>
</feature>
<keyword evidence="3" id="KW-1185">Reference proteome</keyword>
<reference evidence="2 3" key="1">
    <citation type="submission" date="2024-04" db="EMBL/GenBank/DDBJ databases">
        <authorList>
            <person name="Waldvogel A.-M."/>
            <person name="Schoenle A."/>
        </authorList>
    </citation>
    <scope>NUCLEOTIDE SEQUENCE [LARGE SCALE GENOMIC DNA]</scope>
</reference>
<sequence length="248" mass="29281">MGNQSRPSPASHTPSLSYGLRSPLIWPQDRRGQMGEQLHQAVVIREKTEQELEEEKTKCADIRFKYQQQQKALHRSVCSLRAVSRDLTDVRGFLRTLSETWLALSCQLQQQFAQVLTGVRRDLAHSTDELQKATSEQERLTLRLIKQMNQSEEQLARQKISETDYKATIHRVKSELERTHEEWLSSQRRCETLEEQLSTWQQRLEQSREKYHTAEEDLTRLQAALERSEREVQEVRRDRSELLYVRHA</sequence>
<dbReference type="EMBL" id="OZ035832">
    <property type="protein sequence ID" value="CAL1571891.1"/>
    <property type="molecule type" value="Genomic_DNA"/>
</dbReference>
<feature type="coiled-coil region" evidence="1">
    <location>
        <begin position="190"/>
        <end position="238"/>
    </location>
</feature>